<evidence type="ECO:0000313" key="2">
    <source>
        <dbReference type="EMBL" id="XDJ45403.1"/>
    </source>
</evidence>
<keyword evidence="1" id="KW-1133">Transmembrane helix</keyword>
<evidence type="ECO:0000256" key="1">
    <source>
        <dbReference type="SAM" id="Phobius"/>
    </source>
</evidence>
<feature type="transmembrane region" description="Helical" evidence="1">
    <location>
        <begin position="34"/>
        <end position="52"/>
    </location>
</feature>
<dbReference type="AlphaFoldDB" id="A0AB39CTX8"/>
<proteinExistence type="predicted"/>
<gene>
    <name evidence="2" type="ORF">ABRZ02_03695</name>
</gene>
<protein>
    <recommendedName>
        <fullName evidence="3">Holin</fullName>
    </recommendedName>
</protein>
<feature type="transmembrane region" description="Helical" evidence="1">
    <location>
        <begin position="6"/>
        <end position="25"/>
    </location>
</feature>
<accession>A0AB39CTX8</accession>
<organism evidence="2">
    <name type="scientific">Castellaniella ginsengisoli</name>
    <dbReference type="NCBI Taxonomy" id="546114"/>
    <lineage>
        <taxon>Bacteria</taxon>
        <taxon>Pseudomonadati</taxon>
        <taxon>Pseudomonadota</taxon>
        <taxon>Betaproteobacteria</taxon>
        <taxon>Burkholderiales</taxon>
        <taxon>Alcaligenaceae</taxon>
        <taxon>Castellaniella</taxon>
    </lineage>
</organism>
<sequence length="105" mass="11394">MQIPEEGLWPLIAGAAGAALSLQFIEGMTWKQKGVMTITGTLSAALLTTPLMEWVGMPASWSNGMSFLVGLFSWAAVGGVMHTLQKADWWGLIQDVVRRIFNRGS</sequence>
<keyword evidence="1" id="KW-0472">Membrane</keyword>
<dbReference type="EMBL" id="CP158253">
    <property type="protein sequence ID" value="XDJ45403.1"/>
    <property type="molecule type" value="Genomic_DNA"/>
</dbReference>
<evidence type="ECO:0008006" key="3">
    <source>
        <dbReference type="Google" id="ProtNLM"/>
    </source>
</evidence>
<feature type="transmembrane region" description="Helical" evidence="1">
    <location>
        <begin position="64"/>
        <end position="84"/>
    </location>
</feature>
<dbReference type="RefSeq" id="WP_368647978.1">
    <property type="nucleotide sequence ID" value="NZ_CP158253.1"/>
</dbReference>
<name>A0AB39CTX8_9BURK</name>
<keyword evidence="1" id="KW-0812">Transmembrane</keyword>
<reference evidence="2" key="1">
    <citation type="submission" date="2024-05" db="EMBL/GenBank/DDBJ databases">
        <authorList>
            <person name="Luo Y.-C."/>
            <person name="Nicholds J."/>
            <person name="Mortimer T."/>
            <person name="Maboni G."/>
        </authorList>
    </citation>
    <scope>NUCLEOTIDE SEQUENCE</scope>
    <source>
        <strain evidence="2">153271</strain>
    </source>
</reference>